<dbReference type="Pfam" id="PF17102">
    <property type="entry name" value="Stealth_CR3"/>
    <property type="match status" value="1"/>
</dbReference>
<evidence type="ECO:0000256" key="2">
    <source>
        <dbReference type="ARBA" id="ARBA00022679"/>
    </source>
</evidence>
<evidence type="ECO:0000313" key="6">
    <source>
        <dbReference type="Proteomes" id="UP001470230"/>
    </source>
</evidence>
<keyword evidence="6" id="KW-1185">Reference proteome</keyword>
<comment type="caution">
    <text evidence="5">The sequence shown here is derived from an EMBL/GenBank/DDBJ whole genome shotgun (WGS) entry which is preliminary data.</text>
</comment>
<evidence type="ECO:0000259" key="3">
    <source>
        <dbReference type="Pfam" id="PF11380"/>
    </source>
</evidence>
<dbReference type="PANTHER" id="PTHR24045">
    <property type="match status" value="1"/>
</dbReference>
<name>A0ABR2IRH0_9EUKA</name>
<protein>
    <recommendedName>
        <fullName evidence="7">Stealth protein CR2 conserved region 2 domain-containing protein</fullName>
    </recommendedName>
</protein>
<comment type="similarity">
    <text evidence="1">Belongs to the stealth family.</text>
</comment>
<feature type="domain" description="Stealth protein CR3 conserved region 3" evidence="4">
    <location>
        <begin position="183"/>
        <end position="228"/>
    </location>
</feature>
<dbReference type="Pfam" id="PF11380">
    <property type="entry name" value="Stealth_CR2"/>
    <property type="match status" value="1"/>
</dbReference>
<evidence type="ECO:0000259" key="4">
    <source>
        <dbReference type="Pfam" id="PF17102"/>
    </source>
</evidence>
<evidence type="ECO:0000313" key="5">
    <source>
        <dbReference type="EMBL" id="KAK8867159.1"/>
    </source>
</evidence>
<accession>A0ABR2IRH0</accession>
<evidence type="ECO:0008006" key="7">
    <source>
        <dbReference type="Google" id="ProtNLM"/>
    </source>
</evidence>
<dbReference type="InterPro" id="IPR031357">
    <property type="entry name" value="Stealth_CR3"/>
</dbReference>
<evidence type="ECO:0000256" key="1">
    <source>
        <dbReference type="ARBA" id="ARBA00007583"/>
    </source>
</evidence>
<organism evidence="5 6">
    <name type="scientific">Tritrichomonas musculus</name>
    <dbReference type="NCBI Taxonomy" id="1915356"/>
    <lineage>
        <taxon>Eukaryota</taxon>
        <taxon>Metamonada</taxon>
        <taxon>Parabasalia</taxon>
        <taxon>Tritrichomonadida</taxon>
        <taxon>Tritrichomonadidae</taxon>
        <taxon>Tritrichomonas</taxon>
    </lineage>
</organism>
<proteinExistence type="inferred from homology"/>
<reference evidence="5 6" key="1">
    <citation type="submission" date="2024-04" db="EMBL/GenBank/DDBJ databases">
        <title>Tritrichomonas musculus Genome.</title>
        <authorList>
            <person name="Alves-Ferreira E."/>
            <person name="Grigg M."/>
            <person name="Lorenzi H."/>
            <person name="Galac M."/>
        </authorList>
    </citation>
    <scope>NUCLEOTIDE SEQUENCE [LARGE SCALE GENOMIC DNA]</scope>
    <source>
        <strain evidence="5 6">EAF2021</strain>
    </source>
</reference>
<dbReference type="PANTHER" id="PTHR24045:SF0">
    <property type="entry name" value="N-ACETYLGLUCOSAMINE-1-PHOSPHOTRANSFERASE SUBUNITS ALPHA_BETA"/>
    <property type="match status" value="1"/>
</dbReference>
<dbReference type="Proteomes" id="UP001470230">
    <property type="component" value="Unassembled WGS sequence"/>
</dbReference>
<gene>
    <name evidence="5" type="ORF">M9Y10_010135</name>
</gene>
<dbReference type="InterPro" id="IPR021520">
    <property type="entry name" value="Stealth_CR2"/>
</dbReference>
<dbReference type="EMBL" id="JAPFFF010000015">
    <property type="protein sequence ID" value="KAK8867159.1"/>
    <property type="molecule type" value="Genomic_DNA"/>
</dbReference>
<keyword evidence="2" id="KW-0808">Transferase</keyword>
<dbReference type="InterPro" id="IPR047141">
    <property type="entry name" value="Stealth"/>
</dbReference>
<sequence length="357" mass="42791">MENASIIHHKKFKKKDFLNRFVDIEEIRYSLRSVEQNLPWIRYIFIVTWGNQRPYWINLSNPRIKIISQSEIFPKTVKLPTFNSKAIDFSLHKIPGLSEHFIYSNDDMFFCQSLKYSDFFTIEGKPIIYSQKKDWSDAQKIFRRFDNSYKKSPNDGTLFMISVYVTILNFYDKFKKIMNCEYSHIPTAFTKTICEEVYSNFKDEIDKTISHRFRSRYDFQMQTLMIQFGLVTNQSVVKMKTRKIALFVVTSFSNIKFKRMYEIIDNPPKLLSVNTDDMNSRERIKAFLDFIFDKPSSFELLDKPPNVDQHLKGYYSDRKSGEFYDWLEYFKSFFKFIKFLFIGLLKKTPIPEQDLNI</sequence>
<feature type="domain" description="Stealth protein CR2 conserved region 2" evidence="3">
    <location>
        <begin position="20"/>
        <end position="125"/>
    </location>
</feature>